<protein>
    <recommendedName>
        <fullName evidence="1">DUF6292 domain-containing protein</fullName>
    </recommendedName>
</protein>
<organism evidence="2 3">
    <name type="scientific">Streptomyces rubradiris</name>
    <name type="common">Streptomyces achromogenes subsp. rubradiris</name>
    <dbReference type="NCBI Taxonomy" id="285531"/>
    <lineage>
        <taxon>Bacteria</taxon>
        <taxon>Bacillati</taxon>
        <taxon>Actinomycetota</taxon>
        <taxon>Actinomycetes</taxon>
        <taxon>Kitasatosporales</taxon>
        <taxon>Streptomycetaceae</taxon>
        <taxon>Streptomyces</taxon>
    </lineage>
</organism>
<feature type="domain" description="DUF6292" evidence="1">
    <location>
        <begin position="24"/>
        <end position="116"/>
    </location>
</feature>
<dbReference type="Pfam" id="PF19809">
    <property type="entry name" value="DUF6292"/>
    <property type="match status" value="1"/>
</dbReference>
<dbReference type="RefSeq" id="WP_308439945.1">
    <property type="nucleotide sequence ID" value="NZ_BNCB01000020.1"/>
</dbReference>
<dbReference type="Proteomes" id="UP000646738">
    <property type="component" value="Unassembled WGS sequence"/>
</dbReference>
<reference evidence="3" key="1">
    <citation type="submission" date="2023-07" db="EMBL/GenBank/DDBJ databases">
        <title>Whole genome shotgun sequence of Streptomyces achromogenes subsp. rubradiris NBRC 14000.</title>
        <authorList>
            <person name="Komaki H."/>
            <person name="Tamura T."/>
        </authorList>
    </citation>
    <scope>NUCLEOTIDE SEQUENCE [LARGE SCALE GENOMIC DNA]</scope>
    <source>
        <strain evidence="3">NBRC 14000</strain>
    </source>
</reference>
<comment type="caution">
    <text evidence="2">The sequence shown here is derived from an EMBL/GenBank/DDBJ whole genome shotgun (WGS) entry which is preliminary data.</text>
</comment>
<proteinExistence type="predicted"/>
<accession>A0ABQ3RAC1</accession>
<evidence type="ECO:0000313" key="2">
    <source>
        <dbReference type="EMBL" id="GHI52788.1"/>
    </source>
</evidence>
<name>A0ABQ3RAC1_STRRR</name>
<evidence type="ECO:0000313" key="3">
    <source>
        <dbReference type="Proteomes" id="UP000646738"/>
    </source>
</evidence>
<sequence length="174" mass="18521">MAHMSLAWPCALSPDAPKRAHSAYLRAVVAALGPHAGSAEWDDSLAGTGPDGEEIMLLEAFVDVAGGIWTLVWNQMAGWSYSIAPLDDEDDEPKERLPLITGAIVPPADAVALAVRTLAERGPTALPAHADEIPIPVGAQVGVEQREFMELGYITPDTAQRLAVYSLAEDLLRT</sequence>
<evidence type="ECO:0000259" key="1">
    <source>
        <dbReference type="Pfam" id="PF19809"/>
    </source>
</evidence>
<keyword evidence="3" id="KW-1185">Reference proteome</keyword>
<dbReference type="EMBL" id="BNEA01000010">
    <property type="protein sequence ID" value="GHI52788.1"/>
    <property type="molecule type" value="Genomic_DNA"/>
</dbReference>
<dbReference type="InterPro" id="IPR046259">
    <property type="entry name" value="DUF6292"/>
</dbReference>
<gene>
    <name evidence="2" type="ORF">Srubr_26340</name>
</gene>